<evidence type="ECO:0000313" key="1">
    <source>
        <dbReference type="EMBL" id="ANZ49271.1"/>
    </source>
</evidence>
<organism evidence="1 2">
    <name type="scientific">Erwinia phage vB_EamM_Huxley</name>
    <dbReference type="NCBI Taxonomy" id="1883373"/>
    <lineage>
        <taxon>Viruses</taxon>
        <taxon>Duplodnaviria</taxon>
        <taxon>Heunggongvirae</taxon>
        <taxon>Uroviricota</taxon>
        <taxon>Caudoviricetes</taxon>
        <taxon>Chimalliviridae</taxon>
        <taxon>Machinavirus</taxon>
        <taxon>Machinavirus machina</taxon>
    </lineage>
</organism>
<gene>
    <name evidence="1" type="ORF">HUXLEY_189</name>
</gene>
<evidence type="ECO:0000313" key="2">
    <source>
        <dbReference type="Proteomes" id="UP000203302"/>
    </source>
</evidence>
<dbReference type="RefSeq" id="YP_009293157.1">
    <property type="nucleotide sequence ID" value="NC_031127.1"/>
</dbReference>
<dbReference type="EMBL" id="KX397368">
    <property type="protein sequence ID" value="ANZ49271.1"/>
    <property type="molecule type" value="Genomic_DNA"/>
</dbReference>
<proteinExistence type="predicted"/>
<sequence length="187" mass="20858">MRYEAFHICKPSTFIESLKAMEGTTLVEMRPTFYTATREGAQKIAKQYGSVTIIPVTLALSRPFINAPDASRITLDWFYEFLPGYKVLAIAGRFEHLLVNTSRWQELEASYGTPLTLSSLYDRSLQDFLTLPLEICALAEDGAIRNMVSSMGYDGFIYGGSGDAEGEVIYYPLNTAGIRYGSEEMVS</sequence>
<protein>
    <submittedName>
        <fullName evidence="1">Uncharacterized protein</fullName>
    </submittedName>
</protein>
<reference evidence="2" key="1">
    <citation type="submission" date="2016-06" db="EMBL/GenBank/DDBJ databases">
        <authorList>
            <person name="Berg J.A."/>
            <person name="Grossarth S.E."/>
            <person name="Jarvis T.M."/>
            <person name="Merrill B.D."/>
            <person name="Breakwell D.P."/>
            <person name="Hope S."/>
            <person name="Grose J.H."/>
        </authorList>
    </citation>
    <scope>NUCLEOTIDE SEQUENCE [LARGE SCALE GENOMIC DNA]</scope>
</reference>
<accession>A0A1B2IDD9</accession>
<dbReference type="Proteomes" id="UP000203302">
    <property type="component" value="Segment"/>
</dbReference>
<name>A0A1B2IDD9_9CAUD</name>
<dbReference type="GeneID" id="29069311"/>
<dbReference type="KEGG" id="vg:29069311"/>